<dbReference type="CDD" id="cd04590">
    <property type="entry name" value="CBS_pair_CorC_HlyC_assoc"/>
    <property type="match status" value="1"/>
</dbReference>
<evidence type="ECO:0000256" key="4">
    <source>
        <dbReference type="ARBA" id="ARBA00022989"/>
    </source>
</evidence>
<dbReference type="PANTHER" id="PTHR22777:SF4">
    <property type="entry name" value="UPF0053 PROTEIN SLL1254"/>
    <property type="match status" value="1"/>
</dbReference>
<dbReference type="PROSITE" id="PS51371">
    <property type="entry name" value="CBS"/>
    <property type="match status" value="2"/>
</dbReference>
<keyword evidence="3" id="KW-0677">Repeat</keyword>
<feature type="domain" description="CBS" evidence="8">
    <location>
        <begin position="160"/>
        <end position="220"/>
    </location>
</feature>
<evidence type="ECO:0000256" key="3">
    <source>
        <dbReference type="ARBA" id="ARBA00022737"/>
    </source>
</evidence>
<accession>A0A381Q1C6</accession>
<proteinExistence type="predicted"/>
<feature type="transmembrane region" description="Helical" evidence="7">
    <location>
        <begin position="84"/>
        <end position="106"/>
    </location>
</feature>
<feature type="transmembrane region" description="Helical" evidence="7">
    <location>
        <begin position="21"/>
        <end position="46"/>
    </location>
</feature>
<dbReference type="InterPro" id="IPR002550">
    <property type="entry name" value="CNNM"/>
</dbReference>
<dbReference type="InterPro" id="IPR000644">
    <property type="entry name" value="CBS_dom"/>
</dbReference>
<gene>
    <name evidence="10" type="ORF">METZ01_LOCUS24841</name>
</gene>
<feature type="domain" description="CBS" evidence="8">
    <location>
        <begin position="222"/>
        <end position="283"/>
    </location>
</feature>
<evidence type="ECO:0000256" key="6">
    <source>
        <dbReference type="ARBA" id="ARBA00023136"/>
    </source>
</evidence>
<dbReference type="InterPro" id="IPR046342">
    <property type="entry name" value="CBS_dom_sf"/>
</dbReference>
<dbReference type="AlphaFoldDB" id="A0A381Q1C6"/>
<dbReference type="PROSITE" id="PS51846">
    <property type="entry name" value="CNNM"/>
    <property type="match status" value="1"/>
</dbReference>
<keyword evidence="2 7" id="KW-0812">Transmembrane</keyword>
<dbReference type="Pfam" id="PF00571">
    <property type="entry name" value="CBS"/>
    <property type="match status" value="2"/>
</dbReference>
<evidence type="ECO:0000256" key="1">
    <source>
        <dbReference type="ARBA" id="ARBA00004141"/>
    </source>
</evidence>
<keyword evidence="5" id="KW-0129">CBS domain</keyword>
<dbReference type="Gene3D" id="3.10.580.10">
    <property type="entry name" value="CBS-domain"/>
    <property type="match status" value="1"/>
</dbReference>
<dbReference type="InterPro" id="IPR044751">
    <property type="entry name" value="Ion_transp-like_CBS"/>
</dbReference>
<comment type="subcellular location">
    <subcellularLocation>
        <location evidence="1">Membrane</location>
        <topology evidence="1">Multi-pass membrane protein</topology>
    </subcellularLocation>
</comment>
<evidence type="ECO:0000259" key="8">
    <source>
        <dbReference type="PROSITE" id="PS51371"/>
    </source>
</evidence>
<dbReference type="Pfam" id="PF01595">
    <property type="entry name" value="CNNM"/>
    <property type="match status" value="1"/>
</dbReference>
<dbReference type="PANTHER" id="PTHR22777">
    <property type="entry name" value="HEMOLYSIN-RELATED"/>
    <property type="match status" value="1"/>
</dbReference>
<feature type="transmembrane region" description="Helical" evidence="7">
    <location>
        <begin position="52"/>
        <end position="72"/>
    </location>
</feature>
<organism evidence="10">
    <name type="scientific">marine metagenome</name>
    <dbReference type="NCBI Taxonomy" id="408172"/>
    <lineage>
        <taxon>unclassified sequences</taxon>
        <taxon>metagenomes</taxon>
        <taxon>ecological metagenomes</taxon>
    </lineage>
</organism>
<evidence type="ECO:0000313" key="10">
    <source>
        <dbReference type="EMBL" id="SUZ71987.1"/>
    </source>
</evidence>
<evidence type="ECO:0008006" key="11">
    <source>
        <dbReference type="Google" id="ProtNLM"/>
    </source>
</evidence>
<keyword evidence="4 7" id="KW-1133">Transmembrane helix</keyword>
<feature type="domain" description="CNNM transmembrane" evidence="9">
    <location>
        <begin position="1"/>
        <end position="141"/>
    </location>
</feature>
<dbReference type="SUPFAM" id="SSF54631">
    <property type="entry name" value="CBS-domain pair"/>
    <property type="match status" value="1"/>
</dbReference>
<sequence length="301" mass="33955">MKRENEKSGLILDGFKENINRPLAAILTLNTFAHTIGAAGVGAQVFHLFGEAYVAIASGVLTFLILVFSEIIPKTLGSTYWRGLVGSAVRFIQFLIWVTYPFVLLAEFISNFGSDSTSVTREEVIAMAEMGEDEGILEEQETDLIENTLRLKDIKVNDVMTPRNVIFALNKDMTVGQVLEEHETLDFTRIPVFDTNLDNMIGMVNRYNIINRKAEDQFSTRMSEIIKDIPWVNENDSIDKVLELFIENRDHLCLVKDDFDTLTGLITLEDAVETLLGKEIVDEHDSVVDMRDLAESKINDN</sequence>
<reference evidence="10" key="1">
    <citation type="submission" date="2018-05" db="EMBL/GenBank/DDBJ databases">
        <authorList>
            <person name="Lanie J.A."/>
            <person name="Ng W.-L."/>
            <person name="Kazmierczak K.M."/>
            <person name="Andrzejewski T.M."/>
            <person name="Davidsen T.M."/>
            <person name="Wayne K.J."/>
            <person name="Tettelin H."/>
            <person name="Glass J.I."/>
            <person name="Rusch D."/>
            <person name="Podicherti R."/>
            <person name="Tsui H.-C.T."/>
            <person name="Winkler M.E."/>
        </authorList>
    </citation>
    <scope>NUCLEOTIDE SEQUENCE</scope>
</reference>
<evidence type="ECO:0000259" key="9">
    <source>
        <dbReference type="PROSITE" id="PS51846"/>
    </source>
</evidence>
<evidence type="ECO:0000256" key="7">
    <source>
        <dbReference type="SAM" id="Phobius"/>
    </source>
</evidence>
<keyword evidence="6 7" id="KW-0472">Membrane</keyword>
<dbReference type="GO" id="GO:0005886">
    <property type="term" value="C:plasma membrane"/>
    <property type="evidence" value="ECO:0007669"/>
    <property type="project" value="TreeGrafter"/>
</dbReference>
<evidence type="ECO:0000256" key="2">
    <source>
        <dbReference type="ARBA" id="ARBA00022692"/>
    </source>
</evidence>
<protein>
    <recommendedName>
        <fullName evidence="11">CNNM transmembrane domain-containing protein</fullName>
    </recommendedName>
</protein>
<name>A0A381Q1C6_9ZZZZ</name>
<evidence type="ECO:0000256" key="5">
    <source>
        <dbReference type="ARBA" id="ARBA00023122"/>
    </source>
</evidence>
<dbReference type="EMBL" id="UINC01001138">
    <property type="protein sequence ID" value="SUZ71987.1"/>
    <property type="molecule type" value="Genomic_DNA"/>
</dbReference>